<dbReference type="PANTHER" id="PTHR23513:SF9">
    <property type="entry name" value="ENTEROBACTIN EXPORTER ENTS"/>
    <property type="match status" value="1"/>
</dbReference>
<feature type="transmembrane region" description="Helical" evidence="9">
    <location>
        <begin position="288"/>
        <end position="311"/>
    </location>
</feature>
<evidence type="ECO:0000313" key="12">
    <source>
        <dbReference type="Proteomes" id="UP000018766"/>
    </source>
</evidence>
<dbReference type="GO" id="GO:0005886">
    <property type="term" value="C:plasma membrane"/>
    <property type="evidence" value="ECO:0007669"/>
    <property type="project" value="UniProtKB-SubCell"/>
</dbReference>
<feature type="transmembrane region" description="Helical" evidence="9">
    <location>
        <begin position="369"/>
        <end position="391"/>
    </location>
</feature>
<comment type="caution">
    <text evidence="11">The sequence shown here is derived from an EMBL/GenBank/DDBJ whole genome shotgun (WGS) entry which is preliminary data.</text>
</comment>
<evidence type="ECO:0000256" key="2">
    <source>
        <dbReference type="ARBA" id="ARBA00022448"/>
    </source>
</evidence>
<reference evidence="11 12" key="1">
    <citation type="submission" date="2013-11" db="EMBL/GenBank/DDBJ databases">
        <title>Genomic analysis of Pelistega sp. HM-7.</title>
        <authorList>
            <person name="Kumbhare S.V."/>
            <person name="Shetty S.A."/>
            <person name="Sharma O."/>
            <person name="Dhotre D.P."/>
        </authorList>
    </citation>
    <scope>NUCLEOTIDE SEQUENCE [LARGE SCALE GENOMIC DNA]</scope>
    <source>
        <strain evidence="11 12">HM-7</strain>
    </source>
</reference>
<feature type="transmembrane region" description="Helical" evidence="9">
    <location>
        <begin position="43"/>
        <end position="63"/>
    </location>
</feature>
<evidence type="ECO:0000256" key="1">
    <source>
        <dbReference type="ARBA" id="ARBA00004651"/>
    </source>
</evidence>
<feature type="transmembrane region" description="Helical" evidence="9">
    <location>
        <begin position="259"/>
        <end position="281"/>
    </location>
</feature>
<feature type="domain" description="Major facilitator superfamily (MFS) profile" evidence="10">
    <location>
        <begin position="1"/>
        <end position="399"/>
    </location>
</feature>
<keyword evidence="12" id="KW-1185">Reference proteome</keyword>
<dbReference type="SUPFAM" id="SSF103473">
    <property type="entry name" value="MFS general substrate transporter"/>
    <property type="match status" value="1"/>
</dbReference>
<evidence type="ECO:0000259" key="10">
    <source>
        <dbReference type="PROSITE" id="PS50850"/>
    </source>
</evidence>
<sequence>MRFTIIGQTGFLPFLITRLFTMFAIQIQSIIVGWHLYDTLRDPMALAYVGLAQFIPMVFCLPIAGDVADRYNRKIILAIGLIIACLCSASLMIIAIEGKDYIYWTYAILIIFGMTRSFINPVLQSLLPQIVAMDKLPQSLATNSTLMKLATILGPVSGGILYSVSSEFSYLACTLFFLLAVIPLVWVKLLYANQTPVTEAFQLSAVWQRFVEGILFIRQRPIVLGAISLDLFAVLLGGVVTLLPIYASEVLHVGAQGLGILRSSMSVGEILAGIYLTAFPIKKAVGKVMLVAVALFGMANLVFALSTWFWLSVAALMIAGICDMVSVNVRSSLIQLSTPDSLRGRVSAVNMLFISSSNELGEFRAGSTAHFIGTVPTAVTGSLMTLAVVFFMQLKFKSLVNVNTFAEAGVQNQKNIHA</sequence>
<keyword evidence="5 9" id="KW-1133">Transmembrane helix</keyword>
<keyword evidence="4 9" id="KW-0812">Transmembrane</keyword>
<dbReference type="GO" id="GO:0022857">
    <property type="term" value="F:transmembrane transporter activity"/>
    <property type="evidence" value="ECO:0007669"/>
    <property type="project" value="InterPro"/>
</dbReference>
<dbReference type="CDD" id="cd06173">
    <property type="entry name" value="MFS_MefA_like"/>
    <property type="match status" value="1"/>
</dbReference>
<evidence type="ECO:0000256" key="8">
    <source>
        <dbReference type="ARBA" id="ARBA00040914"/>
    </source>
</evidence>
<evidence type="ECO:0000256" key="7">
    <source>
        <dbReference type="ARBA" id="ARBA00038075"/>
    </source>
</evidence>
<feature type="transmembrane region" description="Helical" evidence="9">
    <location>
        <begin position="12"/>
        <end position="37"/>
    </location>
</feature>
<name>V8G0H7_9BURK</name>
<evidence type="ECO:0000256" key="6">
    <source>
        <dbReference type="ARBA" id="ARBA00023136"/>
    </source>
</evidence>
<feature type="transmembrane region" description="Helical" evidence="9">
    <location>
        <begin position="168"/>
        <end position="187"/>
    </location>
</feature>
<protein>
    <recommendedName>
        <fullName evidence="8">Multidrug efflux pump Tap</fullName>
    </recommendedName>
</protein>
<dbReference type="OrthoDB" id="7283966at2"/>
<comment type="subcellular location">
    <subcellularLocation>
        <location evidence="1">Cell membrane</location>
        <topology evidence="1">Multi-pass membrane protein</topology>
    </subcellularLocation>
</comment>
<keyword evidence="2" id="KW-0813">Transport</keyword>
<dbReference type="Proteomes" id="UP000018766">
    <property type="component" value="Unassembled WGS sequence"/>
</dbReference>
<evidence type="ECO:0000313" key="11">
    <source>
        <dbReference type="EMBL" id="ETD69611.1"/>
    </source>
</evidence>
<dbReference type="PANTHER" id="PTHR23513">
    <property type="entry name" value="INTEGRAL MEMBRANE EFFLUX PROTEIN-RELATED"/>
    <property type="match status" value="1"/>
</dbReference>
<evidence type="ECO:0000256" key="5">
    <source>
        <dbReference type="ARBA" id="ARBA00022989"/>
    </source>
</evidence>
<feature type="transmembrane region" description="Helical" evidence="9">
    <location>
        <begin position="75"/>
        <end position="95"/>
    </location>
</feature>
<keyword evidence="6 9" id="KW-0472">Membrane</keyword>
<evidence type="ECO:0000256" key="4">
    <source>
        <dbReference type="ARBA" id="ARBA00022692"/>
    </source>
</evidence>
<keyword evidence="3" id="KW-1003">Cell membrane</keyword>
<dbReference type="AlphaFoldDB" id="V8G0H7"/>
<comment type="similarity">
    <text evidence="7">Belongs to the major facilitator superfamily. Drug:H(+) antiporter-3 (DHA3) (TC 2.A.1.21) family.</text>
</comment>
<dbReference type="Gene3D" id="1.20.1250.20">
    <property type="entry name" value="MFS general substrate transporter like domains"/>
    <property type="match status" value="2"/>
</dbReference>
<proteinExistence type="inferred from homology"/>
<dbReference type="InterPro" id="IPR020846">
    <property type="entry name" value="MFS_dom"/>
</dbReference>
<feature type="transmembrane region" description="Helical" evidence="9">
    <location>
        <begin position="101"/>
        <end position="119"/>
    </location>
</feature>
<dbReference type="InterPro" id="IPR011701">
    <property type="entry name" value="MFS"/>
</dbReference>
<evidence type="ECO:0000256" key="9">
    <source>
        <dbReference type="SAM" id="Phobius"/>
    </source>
</evidence>
<organism evidence="11 12">
    <name type="scientific">Pelistega indica</name>
    <dbReference type="NCBI Taxonomy" id="1414851"/>
    <lineage>
        <taxon>Bacteria</taxon>
        <taxon>Pseudomonadati</taxon>
        <taxon>Pseudomonadota</taxon>
        <taxon>Betaproteobacteria</taxon>
        <taxon>Burkholderiales</taxon>
        <taxon>Alcaligenaceae</taxon>
        <taxon>Pelistega</taxon>
    </lineage>
</organism>
<dbReference type="Pfam" id="PF07690">
    <property type="entry name" value="MFS_1"/>
    <property type="match status" value="1"/>
</dbReference>
<gene>
    <name evidence="11" type="ORF">V757_08780</name>
</gene>
<evidence type="ECO:0000256" key="3">
    <source>
        <dbReference type="ARBA" id="ARBA00022475"/>
    </source>
</evidence>
<dbReference type="EMBL" id="AYSV01000094">
    <property type="protein sequence ID" value="ETD69611.1"/>
    <property type="molecule type" value="Genomic_DNA"/>
</dbReference>
<feature type="transmembrane region" description="Helical" evidence="9">
    <location>
        <begin position="222"/>
        <end position="247"/>
    </location>
</feature>
<accession>V8G0H7</accession>
<feature type="transmembrane region" description="Helical" evidence="9">
    <location>
        <begin position="140"/>
        <end position="162"/>
    </location>
</feature>
<dbReference type="InterPro" id="IPR036259">
    <property type="entry name" value="MFS_trans_sf"/>
</dbReference>
<dbReference type="PROSITE" id="PS50850">
    <property type="entry name" value="MFS"/>
    <property type="match status" value="1"/>
</dbReference>